<dbReference type="PANTHER" id="PTHR42849">
    <property type="entry name" value="N-ACETYLNEURAMINATE LYASE"/>
    <property type="match status" value="1"/>
</dbReference>
<dbReference type="Pfam" id="PF00701">
    <property type="entry name" value="DHDPS"/>
    <property type="match status" value="1"/>
</dbReference>
<dbReference type="SMART" id="SM01130">
    <property type="entry name" value="DHDPS"/>
    <property type="match status" value="1"/>
</dbReference>
<reference evidence="14 15" key="1">
    <citation type="submission" date="2020-08" db="EMBL/GenBank/DDBJ databases">
        <title>Sequencing the genomes of 1000 actinobacteria strains.</title>
        <authorList>
            <person name="Klenk H.-P."/>
        </authorList>
    </citation>
    <scope>NUCLEOTIDE SEQUENCE [LARGE SCALE GENOMIC DNA]</scope>
    <source>
        <strain evidence="14 15">DSM 45584</strain>
    </source>
</reference>
<dbReference type="InterPro" id="IPR013785">
    <property type="entry name" value="Aldolase_TIM"/>
</dbReference>
<dbReference type="InterPro" id="IPR005263">
    <property type="entry name" value="DapA"/>
</dbReference>
<proteinExistence type="inferred from homology"/>
<comment type="pathway">
    <text evidence="2">Amino-acid biosynthesis; L-lysine biosynthesis via DAP pathway; (S)-tetrahydrodipicolinate from L-aspartate: step 3/4.</text>
</comment>
<dbReference type="AlphaFoldDB" id="A0A840Q0Y6"/>
<dbReference type="Proteomes" id="UP000584374">
    <property type="component" value="Unassembled WGS sequence"/>
</dbReference>
<dbReference type="EMBL" id="JACHIW010000001">
    <property type="protein sequence ID" value="MBB5153657.1"/>
    <property type="molecule type" value="Genomic_DNA"/>
</dbReference>
<dbReference type="UniPathway" id="UPA00034">
    <property type="reaction ID" value="UER00017"/>
</dbReference>
<dbReference type="GO" id="GO:0008747">
    <property type="term" value="F:N-acetylneuraminate lyase activity"/>
    <property type="evidence" value="ECO:0007669"/>
    <property type="project" value="TreeGrafter"/>
</dbReference>
<protein>
    <recommendedName>
        <fullName evidence="3 10">4-hydroxy-tetrahydrodipicolinate synthase</fullName>
        <ecNumber evidence="3 10">4.3.3.7</ecNumber>
    </recommendedName>
</protein>
<keyword evidence="6" id="KW-0457">Lysine biosynthesis</keyword>
<organism evidence="14 15">
    <name type="scientific">Saccharopolyspora phatthalungensis</name>
    <dbReference type="NCBI Taxonomy" id="664693"/>
    <lineage>
        <taxon>Bacteria</taxon>
        <taxon>Bacillati</taxon>
        <taxon>Actinomycetota</taxon>
        <taxon>Actinomycetes</taxon>
        <taxon>Pseudonocardiales</taxon>
        <taxon>Pseudonocardiaceae</taxon>
        <taxon>Saccharopolyspora</taxon>
    </lineage>
</organism>
<evidence type="ECO:0000256" key="8">
    <source>
        <dbReference type="ARBA" id="ARBA00023270"/>
    </source>
</evidence>
<evidence type="ECO:0000256" key="4">
    <source>
        <dbReference type="ARBA" id="ARBA00022605"/>
    </source>
</evidence>
<dbReference type="GO" id="GO:0019877">
    <property type="term" value="P:diaminopimelate biosynthetic process"/>
    <property type="evidence" value="ECO:0007669"/>
    <property type="project" value="UniProtKB-KW"/>
</dbReference>
<comment type="caution">
    <text evidence="14">The sequence shown here is derived from an EMBL/GenBank/DDBJ whole genome shotgun (WGS) entry which is preliminary data.</text>
</comment>
<comment type="catalytic activity">
    <reaction evidence="9">
        <text>L-aspartate 4-semialdehyde + pyruvate = (2S,4S)-4-hydroxy-2,3,4,5-tetrahydrodipicolinate + H2O + H(+)</text>
        <dbReference type="Rhea" id="RHEA:34171"/>
        <dbReference type="ChEBI" id="CHEBI:15361"/>
        <dbReference type="ChEBI" id="CHEBI:15377"/>
        <dbReference type="ChEBI" id="CHEBI:15378"/>
        <dbReference type="ChEBI" id="CHEBI:67139"/>
        <dbReference type="ChEBI" id="CHEBI:537519"/>
        <dbReference type="EC" id="4.3.3.7"/>
    </reaction>
</comment>
<keyword evidence="5" id="KW-0220">Diaminopimelate biosynthesis</keyword>
<dbReference type="RefSeq" id="WP_184724749.1">
    <property type="nucleotide sequence ID" value="NZ_JACHIW010000001.1"/>
</dbReference>
<evidence type="ECO:0000256" key="11">
    <source>
        <dbReference type="PIRNR" id="PIRNR001365"/>
    </source>
</evidence>
<keyword evidence="4" id="KW-0028">Amino-acid biosynthesis</keyword>
<comment type="similarity">
    <text evidence="11">Belongs to the DapA family.</text>
</comment>
<evidence type="ECO:0000256" key="1">
    <source>
        <dbReference type="ARBA" id="ARBA00003294"/>
    </source>
</evidence>
<dbReference type="GO" id="GO:0009089">
    <property type="term" value="P:lysine biosynthetic process via diaminopimelate"/>
    <property type="evidence" value="ECO:0007669"/>
    <property type="project" value="UniProtKB-UniRule"/>
</dbReference>
<keyword evidence="15" id="KW-1185">Reference proteome</keyword>
<dbReference type="PRINTS" id="PR00146">
    <property type="entry name" value="DHPICSNTHASE"/>
</dbReference>
<evidence type="ECO:0000313" key="15">
    <source>
        <dbReference type="Proteomes" id="UP000584374"/>
    </source>
</evidence>
<dbReference type="InterPro" id="IPR020624">
    <property type="entry name" value="Schiff_base-form_aldolases_CS"/>
</dbReference>
<name>A0A840Q0Y6_9PSEU</name>
<evidence type="ECO:0000256" key="13">
    <source>
        <dbReference type="PIRSR" id="PIRSR001365-2"/>
    </source>
</evidence>
<dbReference type="SUPFAM" id="SSF51569">
    <property type="entry name" value="Aldolase"/>
    <property type="match status" value="1"/>
</dbReference>
<evidence type="ECO:0000256" key="7">
    <source>
        <dbReference type="ARBA" id="ARBA00023239"/>
    </source>
</evidence>
<evidence type="ECO:0000256" key="3">
    <source>
        <dbReference type="ARBA" id="ARBA00012086"/>
    </source>
</evidence>
<dbReference type="InterPro" id="IPR002220">
    <property type="entry name" value="DapA-like"/>
</dbReference>
<dbReference type="Gene3D" id="3.20.20.70">
    <property type="entry name" value="Aldolase class I"/>
    <property type="match status" value="1"/>
</dbReference>
<evidence type="ECO:0000256" key="10">
    <source>
        <dbReference type="NCBIfam" id="TIGR00674"/>
    </source>
</evidence>
<comment type="function">
    <text evidence="1">Catalyzes the condensation of (S)-aspartate-beta-semialdehyde [(S)-ASA] and pyruvate to 4-hydroxy-tetrahydrodipicolinate (HTPA).</text>
</comment>
<dbReference type="CDD" id="cd00408">
    <property type="entry name" value="DHDPS-like"/>
    <property type="match status" value="1"/>
</dbReference>
<evidence type="ECO:0000256" key="5">
    <source>
        <dbReference type="ARBA" id="ARBA00022915"/>
    </source>
</evidence>
<keyword evidence="7 11" id="KW-0456">Lyase</keyword>
<feature type="binding site" evidence="13">
    <location>
        <position position="207"/>
    </location>
    <ligand>
        <name>pyruvate</name>
        <dbReference type="ChEBI" id="CHEBI:15361"/>
    </ligand>
</feature>
<dbReference type="NCBIfam" id="TIGR00674">
    <property type="entry name" value="dapA"/>
    <property type="match status" value="1"/>
</dbReference>
<evidence type="ECO:0000256" key="12">
    <source>
        <dbReference type="PIRSR" id="PIRSR001365-1"/>
    </source>
</evidence>
<dbReference type="EC" id="4.3.3.7" evidence="3 10"/>
<dbReference type="GO" id="GO:0019262">
    <property type="term" value="P:N-acetylneuraminate catabolic process"/>
    <property type="evidence" value="ECO:0007669"/>
    <property type="project" value="TreeGrafter"/>
</dbReference>
<gene>
    <name evidence="14" type="ORF">BJ970_001191</name>
</gene>
<evidence type="ECO:0000256" key="9">
    <source>
        <dbReference type="ARBA" id="ARBA00047836"/>
    </source>
</evidence>
<evidence type="ECO:0000313" key="14">
    <source>
        <dbReference type="EMBL" id="MBB5153657.1"/>
    </source>
</evidence>
<dbReference type="PANTHER" id="PTHR42849:SF1">
    <property type="entry name" value="N-ACETYLNEURAMINATE LYASE"/>
    <property type="match status" value="1"/>
</dbReference>
<dbReference type="GO" id="GO:0005829">
    <property type="term" value="C:cytosol"/>
    <property type="evidence" value="ECO:0007669"/>
    <property type="project" value="TreeGrafter"/>
</dbReference>
<evidence type="ECO:0000256" key="2">
    <source>
        <dbReference type="ARBA" id="ARBA00005120"/>
    </source>
</evidence>
<dbReference type="GO" id="GO:0008840">
    <property type="term" value="F:4-hydroxy-tetrahydrodipicolinate synthase activity"/>
    <property type="evidence" value="ECO:0007669"/>
    <property type="project" value="UniProtKB-UniRule"/>
</dbReference>
<feature type="active site" description="Schiff-base intermediate with substrate" evidence="12">
    <location>
        <position position="165"/>
    </location>
</feature>
<accession>A0A840Q0Y6</accession>
<feature type="active site" description="Proton donor/acceptor" evidence="12">
    <location>
        <position position="136"/>
    </location>
</feature>
<keyword evidence="8" id="KW-0704">Schiff base</keyword>
<dbReference type="PIRSF" id="PIRSF001365">
    <property type="entry name" value="DHDPS"/>
    <property type="match status" value="1"/>
</dbReference>
<dbReference type="PROSITE" id="PS00665">
    <property type="entry name" value="DHDPS_1"/>
    <property type="match status" value="1"/>
</dbReference>
<sequence length="297" mass="31801">MTTPLHGVLAALSTPFTDDGGLDEAGLREHVDRMIDAGIHGLVPCGSTGEFAALTLDERKRVTEITLDQAAGRVPVVPGTGSTSTAEAIELSRHAAEHGAAAVLAVQPFYEAPTRDEVMEYFTQIGTAAGVPVVVYNLPSVTGMNLDRGFYEELLERTDAVQYVKDTTGNLEQALDLMINMKGRVTTFVGWDTIVLPGLAAGGTGTIWGTPNFAPRECVQIYELAAAGQYDKADEIFRRLWNVMHFLDREGYSVCVKGAAAAAGIDLGRPRRPYSPLPPEKQEQLSRLVAEAGLAAA</sequence>
<evidence type="ECO:0000256" key="6">
    <source>
        <dbReference type="ARBA" id="ARBA00023154"/>
    </source>
</evidence>
<feature type="binding site" evidence="13">
    <location>
        <position position="48"/>
    </location>
    <ligand>
        <name>pyruvate</name>
        <dbReference type="ChEBI" id="CHEBI:15361"/>
    </ligand>
</feature>